<comment type="catalytic activity">
    <reaction evidence="7">
        <text>a 1,2-diacyl-sn-glycero-3-phosphocholine + H2O = phosphocholine + a 1,2-diacyl-sn-glycerol + H(+)</text>
        <dbReference type="Rhea" id="RHEA:10604"/>
        <dbReference type="ChEBI" id="CHEBI:15377"/>
        <dbReference type="ChEBI" id="CHEBI:15378"/>
        <dbReference type="ChEBI" id="CHEBI:17815"/>
        <dbReference type="ChEBI" id="CHEBI:57643"/>
        <dbReference type="ChEBI" id="CHEBI:295975"/>
        <dbReference type="EC" id="3.1.4.3"/>
    </reaction>
    <physiologicalReaction direction="left-to-right" evidence="7">
        <dbReference type="Rhea" id="RHEA:10605"/>
    </physiologicalReaction>
</comment>
<keyword evidence="10" id="KW-1185">Reference proteome</keyword>
<keyword evidence="4" id="KW-0134">Cell wall</keyword>
<dbReference type="Gene3D" id="3.40.720.10">
    <property type="entry name" value="Alkaline Phosphatase, subunit A"/>
    <property type="match status" value="2"/>
</dbReference>
<accession>C7QB17</accession>
<dbReference type="OrthoDB" id="4181857at2"/>
<evidence type="ECO:0000256" key="2">
    <source>
        <dbReference type="ARBA" id="ARBA00009717"/>
    </source>
</evidence>
<proteinExistence type="inferred from homology"/>
<gene>
    <name evidence="9" type="ordered locus">Caci_7483</name>
</gene>
<dbReference type="CDD" id="cd16013">
    <property type="entry name" value="AcpA"/>
    <property type="match status" value="1"/>
</dbReference>
<evidence type="ECO:0000256" key="7">
    <source>
        <dbReference type="ARBA" id="ARBA00048421"/>
    </source>
</evidence>
<keyword evidence="5" id="KW-0378">Hydrolase</keyword>
<dbReference type="InterPro" id="IPR017850">
    <property type="entry name" value="Alkaline_phosphatase_core_sf"/>
</dbReference>
<organism evidence="9 10">
    <name type="scientific">Catenulispora acidiphila (strain DSM 44928 / JCM 14897 / NBRC 102108 / NRRL B-24433 / ID139908)</name>
    <dbReference type="NCBI Taxonomy" id="479433"/>
    <lineage>
        <taxon>Bacteria</taxon>
        <taxon>Bacillati</taxon>
        <taxon>Actinomycetota</taxon>
        <taxon>Actinomycetes</taxon>
        <taxon>Catenulisporales</taxon>
        <taxon>Catenulisporaceae</taxon>
        <taxon>Catenulispora</taxon>
    </lineage>
</organism>
<dbReference type="PANTHER" id="PTHR31956">
    <property type="entry name" value="NON-SPECIFIC PHOSPHOLIPASE C4-RELATED"/>
    <property type="match status" value="1"/>
</dbReference>
<dbReference type="EC" id="3.1.4.3" evidence="3"/>
<dbReference type="PANTHER" id="PTHR31956:SF1">
    <property type="entry name" value="NON-SPECIFIC PHOSPHOLIPASE C1"/>
    <property type="match status" value="1"/>
</dbReference>
<evidence type="ECO:0000256" key="8">
    <source>
        <dbReference type="SAM" id="SignalP"/>
    </source>
</evidence>
<dbReference type="KEGG" id="cai:Caci_7483"/>
<dbReference type="eggNOG" id="COG3511">
    <property type="taxonomic scope" value="Bacteria"/>
</dbReference>
<dbReference type="InterPro" id="IPR007312">
    <property type="entry name" value="Phosphoesterase"/>
</dbReference>
<dbReference type="HOGENOM" id="CLU_023677_1_0_11"/>
<protein>
    <recommendedName>
        <fullName evidence="3">phospholipase C</fullName>
        <ecNumber evidence="3">3.1.4.3</ecNumber>
    </recommendedName>
</protein>
<reference evidence="9 10" key="1">
    <citation type="journal article" date="2009" name="Stand. Genomic Sci.">
        <title>Complete genome sequence of Catenulispora acidiphila type strain (ID 139908).</title>
        <authorList>
            <person name="Copeland A."/>
            <person name="Lapidus A."/>
            <person name="Glavina Del Rio T."/>
            <person name="Nolan M."/>
            <person name="Lucas S."/>
            <person name="Chen F."/>
            <person name="Tice H."/>
            <person name="Cheng J.F."/>
            <person name="Bruce D."/>
            <person name="Goodwin L."/>
            <person name="Pitluck S."/>
            <person name="Mikhailova N."/>
            <person name="Pati A."/>
            <person name="Ivanova N."/>
            <person name="Mavromatis K."/>
            <person name="Chen A."/>
            <person name="Palaniappan K."/>
            <person name="Chain P."/>
            <person name="Land M."/>
            <person name="Hauser L."/>
            <person name="Chang Y.J."/>
            <person name="Jeffries C.D."/>
            <person name="Chertkov O."/>
            <person name="Brettin T."/>
            <person name="Detter J.C."/>
            <person name="Han C."/>
            <person name="Ali Z."/>
            <person name="Tindall B.J."/>
            <person name="Goker M."/>
            <person name="Bristow J."/>
            <person name="Eisen J.A."/>
            <person name="Markowitz V."/>
            <person name="Hugenholtz P."/>
            <person name="Kyrpides N.C."/>
            <person name="Klenk H.P."/>
        </authorList>
    </citation>
    <scope>NUCLEOTIDE SEQUENCE [LARGE SCALE GENOMIC DNA]</scope>
    <source>
        <strain evidence="10">DSM 44928 / JCM 14897 / NBRC 102108 / NRRL B-24433 / ID139908</strain>
    </source>
</reference>
<evidence type="ECO:0000256" key="3">
    <source>
        <dbReference type="ARBA" id="ARBA00012018"/>
    </source>
</evidence>
<sequence length="545" mass="57905" precursor="true">MSQSKKRLIRRKWVLPVAAAAVLGLVATPSAFASGYGWHHGHDGSGDDRTSTPIKHVVVLFDENVSYDHYFGTYPKAANDGQGTTFTAKRDTPKANGLSQSLLTANPNQYNPQRLAPSQALTCDQNHGYTAEQKATDGGKNDLYVQNTNVSTCTGMPVLYGAPGLVMDYYDGNTVTGLWNYAQNYAMSDNSYSDVFGPSTPGALNLISGQTYGATAVNSTTGQPVSASFIGSPNASGVGTLYTDADPAYDDCSDNGHASTSPLAALSGANVGDLLNKKNVTWGWFQGGFAPTTTATASANGYAQCGATHTNVGGNSSADYSPHHDPFEYYKSTANPHHLPPTKTSMIGKSDQANHQYDLTAFTTALNTGNLPAVSFLKAAEYQDGHAGYSDPLDEQNFLATEINAIQKSPNWKDTAIIVAYDDSDGWYDHQSGTVVSGSNTALDSSPACTAAAPAKGQADRCGVGPRQPFLVISPFSKQNYISHNQISQASVLQFVEGNWNLGDVGNGSFDRTAGSIKNMFNFYDRDVSNRVILNPTTGAIVSHR</sequence>
<dbReference type="GO" id="GO:0034480">
    <property type="term" value="F:phosphatidylcholine phospholipase C activity"/>
    <property type="evidence" value="ECO:0007669"/>
    <property type="project" value="UniProtKB-EC"/>
</dbReference>
<evidence type="ECO:0000313" key="10">
    <source>
        <dbReference type="Proteomes" id="UP000000851"/>
    </source>
</evidence>
<comment type="similarity">
    <text evidence="2">Belongs to the bacterial phospholipase C family.</text>
</comment>
<dbReference type="Proteomes" id="UP000000851">
    <property type="component" value="Chromosome"/>
</dbReference>
<evidence type="ECO:0000256" key="1">
    <source>
        <dbReference type="ARBA" id="ARBA00004191"/>
    </source>
</evidence>
<evidence type="ECO:0000256" key="4">
    <source>
        <dbReference type="ARBA" id="ARBA00022512"/>
    </source>
</evidence>
<dbReference type="AlphaFoldDB" id="C7QB17"/>
<dbReference type="InterPro" id="IPR006311">
    <property type="entry name" value="TAT_signal"/>
</dbReference>
<evidence type="ECO:0000313" key="9">
    <source>
        <dbReference type="EMBL" id="ACU76308.1"/>
    </source>
</evidence>
<dbReference type="PROSITE" id="PS51318">
    <property type="entry name" value="TAT"/>
    <property type="match status" value="1"/>
</dbReference>
<feature type="chain" id="PRO_5002982974" description="phospholipase C" evidence="8">
    <location>
        <begin position="34"/>
        <end position="545"/>
    </location>
</feature>
<comment type="subcellular location">
    <subcellularLocation>
        <location evidence="1">Secreted</location>
        <location evidence="1">Cell wall</location>
    </subcellularLocation>
</comment>
<keyword evidence="6" id="KW-0843">Virulence</keyword>
<keyword evidence="8" id="KW-0732">Signal</keyword>
<dbReference type="InParanoid" id="C7QB17"/>
<dbReference type="STRING" id="479433.Caci_7483"/>
<evidence type="ECO:0000256" key="5">
    <source>
        <dbReference type="ARBA" id="ARBA00022801"/>
    </source>
</evidence>
<dbReference type="Pfam" id="PF04185">
    <property type="entry name" value="Phosphoesterase"/>
    <property type="match status" value="1"/>
</dbReference>
<keyword evidence="4" id="KW-0964">Secreted</keyword>
<dbReference type="EMBL" id="CP001700">
    <property type="protein sequence ID" value="ACU76308.1"/>
    <property type="molecule type" value="Genomic_DNA"/>
</dbReference>
<evidence type="ECO:0000256" key="6">
    <source>
        <dbReference type="ARBA" id="ARBA00023026"/>
    </source>
</evidence>
<feature type="signal peptide" evidence="8">
    <location>
        <begin position="1"/>
        <end position="33"/>
    </location>
</feature>
<name>C7QB17_CATAD</name>
<dbReference type="RefSeq" id="WP_015796033.1">
    <property type="nucleotide sequence ID" value="NC_013131.1"/>
</dbReference>